<name>A0A6N3BF37_MEDGN</name>
<dbReference type="AlphaFoldDB" id="A0A6N3BF37"/>
<evidence type="ECO:0000313" key="1">
    <source>
        <dbReference type="EMBL" id="VYT75417.1"/>
    </source>
</evidence>
<accession>A0A6N3BF37</accession>
<dbReference type="EMBL" id="CACRUU010000019">
    <property type="protein sequence ID" value="VYT75417.1"/>
    <property type="molecule type" value="Genomic_DNA"/>
</dbReference>
<organism evidence="2">
    <name type="scientific">Mediterraneibacter gnavus</name>
    <name type="common">Ruminococcus gnavus</name>
    <dbReference type="NCBI Taxonomy" id="33038"/>
    <lineage>
        <taxon>Bacteria</taxon>
        <taxon>Bacillati</taxon>
        <taxon>Bacillota</taxon>
        <taxon>Clostridia</taxon>
        <taxon>Lachnospirales</taxon>
        <taxon>Lachnospiraceae</taxon>
        <taxon>Mediterraneibacter</taxon>
    </lineage>
</organism>
<reference evidence="2" key="1">
    <citation type="submission" date="2019-11" db="EMBL/GenBank/DDBJ databases">
        <authorList>
            <person name="Feng L."/>
        </authorList>
    </citation>
    <scope>NUCLEOTIDE SEQUENCE</scope>
    <source>
        <strain evidence="2">RgnavusLFYP19</strain>
        <strain evidence="1">RgnavusLFYP36</strain>
    </source>
</reference>
<proteinExistence type="predicted"/>
<gene>
    <name evidence="2" type="ORF">RGLFYP19_01262</name>
    <name evidence="1" type="ORF">RGLFYP36_03119</name>
</gene>
<dbReference type="EMBL" id="CACRUK010000017">
    <property type="protein sequence ID" value="VYU03486.1"/>
    <property type="molecule type" value="Genomic_DNA"/>
</dbReference>
<sequence length="31" mass="3768">MSKRKKIKTTKEQIVEYWEAEVDECGFFRST</sequence>
<evidence type="ECO:0000313" key="2">
    <source>
        <dbReference type="EMBL" id="VYU03486.1"/>
    </source>
</evidence>
<protein>
    <submittedName>
        <fullName evidence="2">Uncharacterized protein</fullName>
    </submittedName>
</protein>